<sequence length="690" mass="73408">MQACRAEPGAAARFRKEPPMSTPIVRLMQRLSYPQRFAVIGVLFAAALLYLVYGLYRSNQDNIESTAKEKVGVAYMRPLTAMLAQAQQGQEVAVRAALGNAQARNDLPSAVQQLQGKWQALQDANGRLGAELASDAAWKDASAAWDKLKATQSAQPTQWIAAYGNLSDKLNNLIGVISDNSNLTLDPDIDTYYLMDAATAKLTTLISHLGEANAIASLAEAGHPLDPAQRDRLVELRPLIAEVNDGLGSDIAKAVAYNAALKADMASQADKLAAALKGQLPAIDDAVGGKTGASGLKVAGHSADAAQTVAAYIDAGLGRLDQLLQARIDRTASQRNTYIAIGVASMLLAIFLFHQLYLSITLQLGGEPRYVQQVVEQLAAGRLDTRIHLRERDELSLLAAIRQMRNQLRETVSQLLETSGEVTRAADAMAHSAQSISVGSAQQSEAAASMAAAIEQLSTSLSVCAEQSEQADRLSTDAASRSSDGNRVIAATASTMDGIVRDVSSVSDTITDLGRQSESIVGIVDVIRDVADQTNLLALNAAIEAARAGEMGRGFAVVADEVRKLAERTALSTTEISNIVNQIQNTAQKGNDSMQQGMKSIMDGQQRAREAGSSMDNIRHCVDDVLDSIHQITSSLREQSSASQALALNVEQVSKMSEQNSMAVRDSAQTAGELQAISQRLTGLAGRFTV</sequence>
<dbReference type="CDD" id="cd06225">
    <property type="entry name" value="HAMP"/>
    <property type="match status" value="1"/>
</dbReference>
<dbReference type="PANTHER" id="PTHR32089">
    <property type="entry name" value="METHYL-ACCEPTING CHEMOTAXIS PROTEIN MCPB"/>
    <property type="match status" value="1"/>
</dbReference>
<evidence type="ECO:0000313" key="8">
    <source>
        <dbReference type="EMBL" id="OVE49059.1"/>
    </source>
</evidence>
<reference evidence="8 9" key="1">
    <citation type="submission" date="2017-05" db="EMBL/GenBank/DDBJ databases">
        <title>Chromobacterium violaceum GHPS1 isolated from Hydrocarbon polluted soil in French Guiana display an awesome secondary metabolite arsenal and a battery of drug and heavy-metal-resistance and detoxification of xenobiotics proteins.</title>
        <authorList>
            <person name="Belbahri L."/>
        </authorList>
    </citation>
    <scope>NUCLEOTIDE SEQUENCE [LARGE SCALE GENOMIC DNA]</scope>
    <source>
        <strain evidence="8 9">GHPS1</strain>
    </source>
</reference>
<keyword evidence="5" id="KW-0472">Membrane</keyword>
<evidence type="ECO:0000256" key="1">
    <source>
        <dbReference type="ARBA" id="ARBA00004370"/>
    </source>
</evidence>
<dbReference type="GO" id="GO:0007165">
    <property type="term" value="P:signal transduction"/>
    <property type="evidence" value="ECO:0007669"/>
    <property type="project" value="UniProtKB-KW"/>
</dbReference>
<protein>
    <submittedName>
        <fullName evidence="8">Uncharacterized protein</fullName>
    </submittedName>
</protein>
<dbReference type="FunFam" id="1.10.287.950:FF:000001">
    <property type="entry name" value="Methyl-accepting chemotaxis sensory transducer"/>
    <property type="match status" value="1"/>
</dbReference>
<dbReference type="InterPro" id="IPR003660">
    <property type="entry name" value="HAMP_dom"/>
</dbReference>
<evidence type="ECO:0000256" key="5">
    <source>
        <dbReference type="SAM" id="Phobius"/>
    </source>
</evidence>
<dbReference type="PROSITE" id="PS50111">
    <property type="entry name" value="CHEMOTAXIS_TRANSDUC_2"/>
    <property type="match status" value="1"/>
</dbReference>
<gene>
    <name evidence="8" type="ORF">CBW21_07575</name>
</gene>
<keyword evidence="9" id="KW-1185">Reference proteome</keyword>
<feature type="transmembrane region" description="Helical" evidence="5">
    <location>
        <begin position="37"/>
        <end position="56"/>
    </location>
</feature>
<dbReference type="AlphaFoldDB" id="A0A202BC74"/>
<evidence type="ECO:0000256" key="4">
    <source>
        <dbReference type="PROSITE-ProRule" id="PRU00284"/>
    </source>
</evidence>
<comment type="subcellular location">
    <subcellularLocation>
        <location evidence="1">Membrane</location>
    </subcellularLocation>
</comment>
<feature type="domain" description="Methyl-accepting transducer" evidence="6">
    <location>
        <begin position="418"/>
        <end position="654"/>
    </location>
</feature>
<dbReference type="Gene3D" id="1.10.287.950">
    <property type="entry name" value="Methyl-accepting chemotaxis protein"/>
    <property type="match status" value="1"/>
</dbReference>
<dbReference type="InterPro" id="IPR004089">
    <property type="entry name" value="MCPsignal_dom"/>
</dbReference>
<dbReference type="GO" id="GO:0016020">
    <property type="term" value="C:membrane"/>
    <property type="evidence" value="ECO:0007669"/>
    <property type="project" value="UniProtKB-SubCell"/>
</dbReference>
<evidence type="ECO:0000256" key="2">
    <source>
        <dbReference type="ARBA" id="ARBA00023224"/>
    </source>
</evidence>
<dbReference type="CDD" id="cd11386">
    <property type="entry name" value="MCP_signal"/>
    <property type="match status" value="1"/>
</dbReference>
<evidence type="ECO:0000256" key="3">
    <source>
        <dbReference type="ARBA" id="ARBA00029447"/>
    </source>
</evidence>
<proteinExistence type="inferred from homology"/>
<dbReference type="PANTHER" id="PTHR32089:SF112">
    <property type="entry name" value="LYSOZYME-LIKE PROTEIN-RELATED"/>
    <property type="match status" value="1"/>
</dbReference>
<keyword evidence="5" id="KW-1133">Transmembrane helix</keyword>
<dbReference type="SMART" id="SM00283">
    <property type="entry name" value="MA"/>
    <property type="match status" value="1"/>
</dbReference>
<comment type="similarity">
    <text evidence="3">Belongs to the methyl-accepting chemotaxis (MCP) protein family.</text>
</comment>
<accession>A0A202BC74</accession>
<organism evidence="8 9">
    <name type="scientific">Chromobacterium violaceum</name>
    <dbReference type="NCBI Taxonomy" id="536"/>
    <lineage>
        <taxon>Bacteria</taxon>
        <taxon>Pseudomonadati</taxon>
        <taxon>Pseudomonadota</taxon>
        <taxon>Betaproteobacteria</taxon>
        <taxon>Neisseriales</taxon>
        <taxon>Chromobacteriaceae</taxon>
        <taxon>Chromobacterium</taxon>
    </lineage>
</organism>
<keyword evidence="2 4" id="KW-0807">Transducer</keyword>
<feature type="domain" description="HAMP" evidence="7">
    <location>
        <begin position="369"/>
        <end position="413"/>
    </location>
</feature>
<feature type="transmembrane region" description="Helical" evidence="5">
    <location>
        <begin position="337"/>
        <end position="358"/>
    </location>
</feature>
<comment type="caution">
    <text evidence="8">The sequence shown here is derived from an EMBL/GenBank/DDBJ whole genome shotgun (WGS) entry which is preliminary data.</text>
</comment>
<dbReference type="Pfam" id="PF00015">
    <property type="entry name" value="MCPsignal"/>
    <property type="match status" value="1"/>
</dbReference>
<evidence type="ECO:0000259" key="6">
    <source>
        <dbReference type="PROSITE" id="PS50111"/>
    </source>
</evidence>
<dbReference type="SUPFAM" id="SSF58104">
    <property type="entry name" value="Methyl-accepting chemotaxis protein (MCP) signaling domain"/>
    <property type="match status" value="1"/>
</dbReference>
<keyword evidence="5" id="KW-0812">Transmembrane</keyword>
<dbReference type="EMBL" id="NHOO01000005">
    <property type="protein sequence ID" value="OVE49059.1"/>
    <property type="molecule type" value="Genomic_DNA"/>
</dbReference>
<evidence type="ECO:0000313" key="9">
    <source>
        <dbReference type="Proteomes" id="UP000196342"/>
    </source>
</evidence>
<evidence type="ECO:0000259" key="7">
    <source>
        <dbReference type="PROSITE" id="PS50885"/>
    </source>
</evidence>
<dbReference type="GO" id="GO:0006935">
    <property type="term" value="P:chemotaxis"/>
    <property type="evidence" value="ECO:0007669"/>
    <property type="project" value="UniProtKB-ARBA"/>
</dbReference>
<dbReference type="Proteomes" id="UP000196342">
    <property type="component" value="Unassembled WGS sequence"/>
</dbReference>
<name>A0A202BC74_CHRVL</name>
<dbReference type="PROSITE" id="PS50885">
    <property type="entry name" value="HAMP"/>
    <property type="match status" value="1"/>
</dbReference>